<evidence type="ECO:0008006" key="3">
    <source>
        <dbReference type="Google" id="ProtNLM"/>
    </source>
</evidence>
<protein>
    <recommendedName>
        <fullName evidence="3">RES domain-containing protein</fullName>
    </recommendedName>
</protein>
<comment type="caution">
    <text evidence="1">The sequence shown here is derived from an EMBL/GenBank/DDBJ whole genome shotgun (WGS) entry which is preliminary data.</text>
</comment>
<dbReference type="EMBL" id="JAMFLX010000011">
    <property type="protein sequence ID" value="MCL6270259.1"/>
    <property type="molecule type" value="Genomic_DNA"/>
</dbReference>
<name>A0ABT0PFV3_9GAMM</name>
<gene>
    <name evidence="1" type="ORF">M3P05_10030</name>
</gene>
<keyword evidence="2" id="KW-1185">Reference proteome</keyword>
<evidence type="ECO:0000313" key="1">
    <source>
        <dbReference type="EMBL" id="MCL6270259.1"/>
    </source>
</evidence>
<accession>A0ABT0PFV3</accession>
<dbReference type="RefSeq" id="WP_249699434.1">
    <property type="nucleotide sequence ID" value="NZ_JAMFLX010000011.1"/>
</dbReference>
<sequence>MPNLAKVIRHASPRGLMQFCQMVGVSLPAVGSDTFALEQTLDVGEVFNRIRKEDHRLYLKAEEKATRIVNMTRPDGQQLLAQQMGKIIARNPFDTVIELMDSKSDKLTHAESSRFASHYRYGRMWDSYQLNPAVDPVEDIALQTFSESLSKSCQGQRFRTESFCYSRPDIKQHLGQVCHVAVTRQGVPQAISELDEESNIQTLVVSPAREYALTHEWGSGVVEVVANTRDMRDLLALTYARDVLKLDNPPERITPRQFGLEHFRERPIFQYTLRDGIALIQVMSLHLRSRLNGQPLIVDVPLELRFVRDIYDLLNENNLYKTTLEDRSGWMITGAVVGVQKRQIGVSARRHELFVRFTHPNSHNLRELTPEDRLLIQRIFLESGLLDESHQ</sequence>
<dbReference type="Proteomes" id="UP001203338">
    <property type="component" value="Unassembled WGS sequence"/>
</dbReference>
<organism evidence="1 2">
    <name type="scientific">Parendozoicomonas callyspongiae</name>
    <dbReference type="NCBI Taxonomy" id="2942213"/>
    <lineage>
        <taxon>Bacteria</taxon>
        <taxon>Pseudomonadati</taxon>
        <taxon>Pseudomonadota</taxon>
        <taxon>Gammaproteobacteria</taxon>
        <taxon>Oceanospirillales</taxon>
        <taxon>Endozoicomonadaceae</taxon>
        <taxon>Parendozoicomonas</taxon>
    </lineage>
</organism>
<evidence type="ECO:0000313" key="2">
    <source>
        <dbReference type="Proteomes" id="UP001203338"/>
    </source>
</evidence>
<proteinExistence type="predicted"/>
<reference evidence="1 2" key="1">
    <citation type="submission" date="2022-05" db="EMBL/GenBank/DDBJ databases">
        <authorList>
            <person name="Park J.-S."/>
        </authorList>
    </citation>
    <scope>NUCLEOTIDE SEQUENCE [LARGE SCALE GENOMIC DNA]</scope>
    <source>
        <strain evidence="1 2">2012CJ34-2</strain>
    </source>
</reference>